<dbReference type="Pfam" id="PF21095">
    <property type="entry name" value="CarD_C"/>
    <property type="match status" value="1"/>
</dbReference>
<dbReference type="InterPro" id="IPR052531">
    <property type="entry name" value="CarD-like_regulator"/>
</dbReference>
<evidence type="ECO:0000313" key="2">
    <source>
        <dbReference type="EMBL" id="MPN61292.1"/>
    </source>
</evidence>
<dbReference type="PANTHER" id="PTHR38447">
    <property type="entry name" value="TRANSCRIPTION FACTOR YDEB-RELATED"/>
    <property type="match status" value="1"/>
</dbReference>
<dbReference type="InterPro" id="IPR042215">
    <property type="entry name" value="CarD-like_C"/>
</dbReference>
<reference evidence="2" key="1">
    <citation type="submission" date="2019-08" db="EMBL/GenBank/DDBJ databases">
        <authorList>
            <person name="Kucharzyk K."/>
            <person name="Murdoch R.W."/>
            <person name="Higgins S."/>
            <person name="Loffler F."/>
        </authorList>
    </citation>
    <scope>NUCLEOTIDE SEQUENCE</scope>
</reference>
<dbReference type="Gene3D" id="1.20.58.1290">
    <property type="entry name" value="CarD-like, C-terminal domain"/>
    <property type="match status" value="1"/>
</dbReference>
<dbReference type="PANTHER" id="PTHR38447:SF1">
    <property type="entry name" value="RNA POLYMERASE-BINDING TRANSCRIPTION FACTOR CARD"/>
    <property type="match status" value="1"/>
</dbReference>
<gene>
    <name evidence="2" type="ORF">SDC9_209027</name>
</gene>
<organism evidence="2">
    <name type="scientific">bioreactor metagenome</name>
    <dbReference type="NCBI Taxonomy" id="1076179"/>
    <lineage>
        <taxon>unclassified sequences</taxon>
        <taxon>metagenomes</taxon>
        <taxon>ecological metagenomes</taxon>
    </lineage>
</organism>
<dbReference type="EMBL" id="VSSQ01137698">
    <property type="protein sequence ID" value="MPN61292.1"/>
    <property type="molecule type" value="Genomic_DNA"/>
</dbReference>
<dbReference type="GO" id="GO:0009303">
    <property type="term" value="P:rRNA transcription"/>
    <property type="evidence" value="ECO:0007669"/>
    <property type="project" value="TreeGrafter"/>
</dbReference>
<accession>A0A645JDN0</accession>
<sequence>MPAIEVDMNANWNRRYRSNLEKLKSGDIFELAAVVRNMTKRDQEKGLSTTEKKMLENARQLLVSELALVEEILPEKVTIKLADCLVGDAGEPKAAGAE</sequence>
<comment type="caution">
    <text evidence="2">The sequence shown here is derived from an EMBL/GenBank/DDBJ whole genome shotgun (WGS) entry which is preliminary data.</text>
</comment>
<evidence type="ECO:0000259" key="1">
    <source>
        <dbReference type="Pfam" id="PF21095"/>
    </source>
</evidence>
<dbReference type="InterPro" id="IPR048792">
    <property type="entry name" value="CarD_C"/>
</dbReference>
<protein>
    <recommendedName>
        <fullName evidence="1">CarD C-terminal domain-containing protein</fullName>
    </recommendedName>
</protein>
<proteinExistence type="predicted"/>
<feature type="domain" description="CarD C-terminal" evidence="1">
    <location>
        <begin position="5"/>
        <end position="78"/>
    </location>
</feature>
<dbReference type="AlphaFoldDB" id="A0A645JDN0"/>
<name>A0A645JDN0_9ZZZZ</name>